<name>A0ACC3DUR3_9PEZI</name>
<comment type="caution">
    <text evidence="1">The sequence shown here is derived from an EMBL/GenBank/DDBJ whole genome shotgun (WGS) entry which is preliminary data.</text>
</comment>
<organism evidence="1 2">
    <name type="scientific">Coniosporium uncinatum</name>
    <dbReference type="NCBI Taxonomy" id="93489"/>
    <lineage>
        <taxon>Eukaryota</taxon>
        <taxon>Fungi</taxon>
        <taxon>Dikarya</taxon>
        <taxon>Ascomycota</taxon>
        <taxon>Pezizomycotina</taxon>
        <taxon>Dothideomycetes</taxon>
        <taxon>Dothideomycetes incertae sedis</taxon>
        <taxon>Coniosporium</taxon>
    </lineage>
</organism>
<dbReference type="EMBL" id="JAWDJW010000606">
    <property type="protein sequence ID" value="KAK3080363.1"/>
    <property type="molecule type" value="Genomic_DNA"/>
</dbReference>
<proteinExistence type="predicted"/>
<protein>
    <submittedName>
        <fullName evidence="1">Uncharacterized protein</fullName>
    </submittedName>
</protein>
<evidence type="ECO:0000313" key="2">
    <source>
        <dbReference type="Proteomes" id="UP001186974"/>
    </source>
</evidence>
<keyword evidence="2" id="KW-1185">Reference proteome</keyword>
<sequence length="580" mass="64423">MFRRLPDSLPEDPRFKADMKALGYFINEKSQIRKIMNATEKFHYFVTNNIRWNNMHREAMESCIRHEVARRSLVEGAGVLYLPQMTAADPKAPSVPIFLAPPHELKQKKRVLVIVNGTRQDLGQWAYRTILGEGIDAGSCISLLQELRKQEDTGVIIANPGQLLYSHKFNQAMTDRSWNARPRPSAVHPVVYADPQHNHIPGNEDVETHFKVILDKLVLNVEYVNKEAEVYIVGIESGGDAVLKVLDTHWPTYSPRITAIALAHPFWHPRDTTNPSFSAFLARRARAWRVDTSRAKNACAAIPAAYKLSQRPQNRKDTPTTISAIGTQTGPVGAETQVAELSLEDPYDGTAVPDMVFGDVAMPTFAAGPGSEFATETECVFVECWRDMLNWFREIYDAGVGVGEGYENPVFEVSDTSEESEDEGTPEAREDAGVAGGDGQQQSLPDGATERLDVGVGEQMDEPATPEDGCAVTSEAEVTLQIKAEDAETPEATEYWKDRPAADVVGSPNKQDRVERRAIGCGKDEEVDEDECEHESQDKGDDSKNKAEGGESRKDLGKGKGKENEPPAETEEEERKRRWK</sequence>
<evidence type="ECO:0000313" key="1">
    <source>
        <dbReference type="EMBL" id="KAK3080363.1"/>
    </source>
</evidence>
<reference evidence="1" key="1">
    <citation type="submission" date="2024-09" db="EMBL/GenBank/DDBJ databases">
        <title>Black Yeasts Isolated from many extreme environments.</title>
        <authorList>
            <person name="Coleine C."/>
            <person name="Stajich J.E."/>
            <person name="Selbmann L."/>
        </authorList>
    </citation>
    <scope>NUCLEOTIDE SEQUENCE</scope>
    <source>
        <strain evidence="1">CCFEE 5737</strain>
    </source>
</reference>
<dbReference type="Proteomes" id="UP001186974">
    <property type="component" value="Unassembled WGS sequence"/>
</dbReference>
<accession>A0ACC3DUR3</accession>
<gene>
    <name evidence="1" type="ORF">LTS18_002116</name>
</gene>